<comment type="caution">
    <text evidence="2">The sequence shown here is derived from an EMBL/GenBank/DDBJ whole genome shotgun (WGS) entry which is preliminary data.</text>
</comment>
<gene>
    <name evidence="2" type="ORF">PQJ61_01735</name>
</gene>
<evidence type="ECO:0000313" key="3">
    <source>
        <dbReference type="Proteomes" id="UP001221217"/>
    </source>
</evidence>
<accession>A0AAJ1MJ42</accession>
<feature type="transmembrane region" description="Helical" evidence="1">
    <location>
        <begin position="311"/>
        <end position="332"/>
    </location>
</feature>
<reference evidence="2 3" key="1">
    <citation type="submission" date="2022-12" db="EMBL/GenBank/DDBJ databases">
        <title>Metagenome assembled genome from gulf of manar.</title>
        <authorList>
            <person name="Kohli P."/>
            <person name="Pk S."/>
            <person name="Venkata Ramana C."/>
            <person name="Sasikala C."/>
        </authorList>
    </citation>
    <scope>NUCLEOTIDE SEQUENCE [LARGE SCALE GENOMIC DNA]</scope>
    <source>
        <strain evidence="2">JB008</strain>
    </source>
</reference>
<evidence type="ECO:0000256" key="1">
    <source>
        <dbReference type="SAM" id="Phobius"/>
    </source>
</evidence>
<evidence type="ECO:0000313" key="2">
    <source>
        <dbReference type="EMBL" id="MDC7225466.1"/>
    </source>
</evidence>
<keyword evidence="1" id="KW-0812">Transmembrane</keyword>
<sequence>MKIENTDKFIKNVEDLVDPAEVCNLFFFQGFKKLLPRSVFKRMLIKTSKKTPHMGFIIEPYSLFLFFKINDVEKAQSLLPDRYKLVKASVFEGDEPEYYFGIGNLYTRGSTFWGIRLESYLTAIDTETGLLSWIFFDILSNTIIAVPSEGVADPNSRDAIFTTGPRGDIYVDIKDDKSDRQLTLKGNITKGNMRRPDQPLWITGNTSIGYIKEISDYGDDPFAVVFDPAEVSEAYDCPVDDFNITVNTLVPDFAEQKLAKVACFPYTQHYIADSPGCRTYVRNDEDLIRNYNKFAKMNEMKTFSTKSIKKLFFAGILISPIISIILFILLLLNI</sequence>
<dbReference type="AlphaFoldDB" id="A0AAJ1MJ42"/>
<dbReference type="Proteomes" id="UP001221217">
    <property type="component" value="Unassembled WGS sequence"/>
</dbReference>
<keyword evidence="1" id="KW-1133">Transmembrane helix</keyword>
<keyword evidence="1" id="KW-0472">Membrane</keyword>
<organism evidence="2 3">
    <name type="scientific">Candidatus Thalassospirochaeta sargassi</name>
    <dbReference type="NCBI Taxonomy" id="3119039"/>
    <lineage>
        <taxon>Bacteria</taxon>
        <taxon>Pseudomonadati</taxon>
        <taxon>Spirochaetota</taxon>
        <taxon>Spirochaetia</taxon>
        <taxon>Spirochaetales</taxon>
        <taxon>Spirochaetaceae</taxon>
        <taxon>Candidatus Thalassospirochaeta</taxon>
    </lineage>
</organism>
<proteinExistence type="predicted"/>
<dbReference type="EMBL" id="JAQQAL010000006">
    <property type="protein sequence ID" value="MDC7225466.1"/>
    <property type="molecule type" value="Genomic_DNA"/>
</dbReference>
<protein>
    <submittedName>
        <fullName evidence="2">Uncharacterized protein</fullName>
    </submittedName>
</protein>
<name>A0AAJ1MJ42_9SPIO</name>